<dbReference type="GO" id="GO:0046872">
    <property type="term" value="F:metal ion binding"/>
    <property type="evidence" value="ECO:0007669"/>
    <property type="project" value="UniProtKB-KW"/>
</dbReference>
<evidence type="ECO:0000256" key="9">
    <source>
        <dbReference type="ARBA" id="ARBA00023235"/>
    </source>
</evidence>
<keyword evidence="8" id="KW-0414">Isoprene biosynthesis</keyword>
<dbReference type="InterPro" id="IPR015797">
    <property type="entry name" value="NUDIX_hydrolase-like_dom_sf"/>
</dbReference>
<dbReference type="Gene3D" id="3.90.79.10">
    <property type="entry name" value="Nucleoside Triphosphate Pyrophosphohydrolase"/>
    <property type="match status" value="1"/>
</dbReference>
<evidence type="ECO:0000256" key="2">
    <source>
        <dbReference type="ARBA" id="ARBA00007579"/>
    </source>
</evidence>
<evidence type="ECO:0000256" key="10">
    <source>
        <dbReference type="NCBIfam" id="TIGR02150"/>
    </source>
</evidence>
<dbReference type="PANTHER" id="PTHR10885:SF0">
    <property type="entry name" value="ISOPENTENYL-DIPHOSPHATE DELTA-ISOMERASE"/>
    <property type="match status" value="1"/>
</dbReference>
<dbReference type="PROSITE" id="PS51462">
    <property type="entry name" value="NUDIX"/>
    <property type="match status" value="1"/>
</dbReference>
<evidence type="ECO:0000256" key="3">
    <source>
        <dbReference type="ARBA" id="ARBA00012057"/>
    </source>
</evidence>
<dbReference type="CDD" id="cd02885">
    <property type="entry name" value="NUDIX_IPP_Isomerase"/>
    <property type="match status" value="1"/>
</dbReference>
<dbReference type="GO" id="GO:0050992">
    <property type="term" value="P:dimethylallyl diphosphate biosynthetic process"/>
    <property type="evidence" value="ECO:0007669"/>
    <property type="project" value="UniProtKB-UniPathway"/>
</dbReference>
<dbReference type="EMBL" id="QLLL01000009">
    <property type="protein sequence ID" value="RAI99704.1"/>
    <property type="molecule type" value="Genomic_DNA"/>
</dbReference>
<protein>
    <recommendedName>
        <fullName evidence="3 10">Isopentenyl-diphosphate delta-isomerase</fullName>
        <ecNumber evidence="3 10">5.3.3.2</ecNumber>
    </recommendedName>
</protein>
<dbReference type="PANTHER" id="PTHR10885">
    <property type="entry name" value="ISOPENTENYL-DIPHOSPHATE DELTA-ISOMERASE"/>
    <property type="match status" value="1"/>
</dbReference>
<dbReference type="NCBIfam" id="NF002995">
    <property type="entry name" value="PRK03759.1"/>
    <property type="match status" value="1"/>
</dbReference>
<comment type="pathway">
    <text evidence="1">Isoprenoid biosynthesis; dimethylallyl diphosphate biosynthesis; dimethylallyl diphosphate from isopentenyl diphosphate: step 1/1.</text>
</comment>
<dbReference type="RefSeq" id="WP_111599664.1">
    <property type="nucleotide sequence ID" value="NZ_QLLL01000009.1"/>
</dbReference>
<keyword evidence="9 12" id="KW-0413">Isomerase</keyword>
<reference evidence="12 13" key="1">
    <citation type="submission" date="2018-06" db="EMBL/GenBank/DDBJ databases">
        <title>Genomic Encyclopedia of Archaeal and Bacterial Type Strains, Phase II (KMG-II): from individual species to whole genera.</title>
        <authorList>
            <person name="Goeker M."/>
        </authorList>
    </citation>
    <scope>NUCLEOTIDE SEQUENCE [LARGE SCALE GENOMIC DNA]</scope>
    <source>
        <strain evidence="12 13">DSM 23857</strain>
    </source>
</reference>
<dbReference type="Pfam" id="PF00293">
    <property type="entry name" value="NUDIX"/>
    <property type="match status" value="1"/>
</dbReference>
<accession>A0A327Q6U6</accession>
<evidence type="ECO:0000313" key="12">
    <source>
        <dbReference type="EMBL" id="RAI99704.1"/>
    </source>
</evidence>
<dbReference type="Proteomes" id="UP000249547">
    <property type="component" value="Unassembled WGS sequence"/>
</dbReference>
<evidence type="ECO:0000259" key="11">
    <source>
        <dbReference type="PROSITE" id="PS51462"/>
    </source>
</evidence>
<dbReference type="OrthoDB" id="9809458at2"/>
<dbReference type="NCBIfam" id="TIGR02150">
    <property type="entry name" value="IPP_isom_1"/>
    <property type="match status" value="1"/>
</dbReference>
<dbReference type="InterPro" id="IPR011876">
    <property type="entry name" value="IsopentenylPP_isomerase_typ1"/>
</dbReference>
<comment type="similarity">
    <text evidence="2">Belongs to the IPP isomerase type 1 family.</text>
</comment>
<dbReference type="HAMAP" id="MF_00202">
    <property type="entry name" value="Idi"/>
    <property type="match status" value="1"/>
</dbReference>
<dbReference type="InterPro" id="IPR056375">
    <property type="entry name" value="Idi_bact"/>
</dbReference>
<dbReference type="InterPro" id="IPR000086">
    <property type="entry name" value="NUDIX_hydrolase_dom"/>
</dbReference>
<comment type="caution">
    <text evidence="12">The sequence shown here is derived from an EMBL/GenBank/DDBJ whole genome shotgun (WGS) entry which is preliminary data.</text>
</comment>
<organism evidence="12 13">
    <name type="scientific">Chitinophaga skermanii</name>
    <dbReference type="NCBI Taxonomy" id="331697"/>
    <lineage>
        <taxon>Bacteria</taxon>
        <taxon>Pseudomonadati</taxon>
        <taxon>Bacteroidota</taxon>
        <taxon>Chitinophagia</taxon>
        <taxon>Chitinophagales</taxon>
        <taxon>Chitinophagaceae</taxon>
        <taxon>Chitinophaga</taxon>
    </lineage>
</organism>
<dbReference type="GO" id="GO:0005737">
    <property type="term" value="C:cytoplasm"/>
    <property type="evidence" value="ECO:0007669"/>
    <property type="project" value="TreeGrafter"/>
</dbReference>
<dbReference type="PIRSF" id="PIRSF018427">
    <property type="entry name" value="Isopntndiph_ism"/>
    <property type="match status" value="1"/>
</dbReference>
<name>A0A327Q6U6_9BACT</name>
<dbReference type="AlphaFoldDB" id="A0A327Q6U6"/>
<evidence type="ECO:0000256" key="1">
    <source>
        <dbReference type="ARBA" id="ARBA00004826"/>
    </source>
</evidence>
<keyword evidence="4" id="KW-0963">Cytoplasm</keyword>
<evidence type="ECO:0000256" key="7">
    <source>
        <dbReference type="ARBA" id="ARBA00023211"/>
    </source>
</evidence>
<evidence type="ECO:0000256" key="8">
    <source>
        <dbReference type="ARBA" id="ARBA00023229"/>
    </source>
</evidence>
<dbReference type="UniPathway" id="UPA00059">
    <property type="reaction ID" value="UER00104"/>
</dbReference>
<evidence type="ECO:0000313" key="13">
    <source>
        <dbReference type="Proteomes" id="UP000249547"/>
    </source>
</evidence>
<dbReference type="GO" id="GO:0004452">
    <property type="term" value="F:isopentenyl-diphosphate delta-isomerase activity"/>
    <property type="evidence" value="ECO:0007669"/>
    <property type="project" value="UniProtKB-UniRule"/>
</dbReference>
<dbReference type="SUPFAM" id="SSF55811">
    <property type="entry name" value="Nudix"/>
    <property type="match status" value="1"/>
</dbReference>
<evidence type="ECO:0000256" key="4">
    <source>
        <dbReference type="ARBA" id="ARBA00022490"/>
    </source>
</evidence>
<keyword evidence="5" id="KW-0479">Metal-binding</keyword>
<gene>
    <name evidence="12" type="ORF">LX64_04249</name>
</gene>
<proteinExistence type="inferred from homology"/>
<dbReference type="EC" id="5.3.3.2" evidence="3 10"/>
<evidence type="ECO:0000256" key="6">
    <source>
        <dbReference type="ARBA" id="ARBA00022842"/>
    </source>
</evidence>
<sequence length="171" mass="19744">MTAPVHVILVDENDEVVGEMEKIEAHRKGLLHRAISVFIFNKDQKLLLQRRSQSKFHSSGLWTNTCSGHPLPGETPLQAAERRLLEEMGVACKLEKRWEVRYELPVNNELIENEYGHVYFGQSDALPAVNPDDADDYTYLSLNEVQQQVMDYPSKFTPWFKLLLPDVILHR</sequence>
<evidence type="ECO:0000256" key="5">
    <source>
        <dbReference type="ARBA" id="ARBA00022723"/>
    </source>
</evidence>
<keyword evidence="7" id="KW-0464">Manganese</keyword>
<keyword evidence="6" id="KW-0460">Magnesium</keyword>
<dbReference type="GO" id="GO:0009240">
    <property type="term" value="P:isopentenyl diphosphate biosynthetic process"/>
    <property type="evidence" value="ECO:0007669"/>
    <property type="project" value="TreeGrafter"/>
</dbReference>
<feature type="domain" description="Nudix hydrolase" evidence="11">
    <location>
        <begin position="30"/>
        <end position="162"/>
    </location>
</feature>
<keyword evidence="13" id="KW-1185">Reference proteome</keyword>